<dbReference type="PANTHER" id="PTHR38011:SF7">
    <property type="entry name" value="2,5-DIAMINO-6-RIBOSYLAMINO-4(3H)-PYRIMIDINONE 5'-PHOSPHATE REDUCTASE"/>
    <property type="match status" value="1"/>
</dbReference>
<dbReference type="Pfam" id="PF01872">
    <property type="entry name" value="RibD_C"/>
    <property type="match status" value="1"/>
</dbReference>
<dbReference type="Gene3D" id="3.40.140.10">
    <property type="entry name" value="Cytidine Deaminase, domain 2"/>
    <property type="match status" value="1"/>
</dbReference>
<dbReference type="InterPro" id="IPR002734">
    <property type="entry name" value="RibDG_C"/>
</dbReference>
<dbReference type="InterPro" id="IPR002125">
    <property type="entry name" value="CMP_dCMP_dom"/>
</dbReference>
<dbReference type="PROSITE" id="PS00903">
    <property type="entry name" value="CYT_DCMP_DEAMINASES_1"/>
    <property type="match status" value="1"/>
</dbReference>
<evidence type="ECO:0000256" key="8">
    <source>
        <dbReference type="ARBA" id="ARBA00022833"/>
    </source>
</evidence>
<dbReference type="EMBL" id="JALJYF010000001">
    <property type="protein sequence ID" value="MCP1727144.1"/>
    <property type="molecule type" value="Genomic_DNA"/>
</dbReference>
<evidence type="ECO:0000313" key="15">
    <source>
        <dbReference type="Proteomes" id="UP001523550"/>
    </source>
</evidence>
<comment type="similarity">
    <text evidence="4 12">In the N-terminal section; belongs to the cytidine and deoxycytidylate deaminase family.</text>
</comment>
<dbReference type="InterPro" id="IPR016193">
    <property type="entry name" value="Cytidine_deaminase-like"/>
</dbReference>
<dbReference type="NCBIfam" id="TIGR00326">
    <property type="entry name" value="eubact_ribD"/>
    <property type="match status" value="1"/>
</dbReference>
<comment type="similarity">
    <text evidence="5 12">In the C-terminal section; belongs to the HTP reductase family.</text>
</comment>
<keyword evidence="11" id="KW-0511">Multifunctional enzyme</keyword>
<evidence type="ECO:0000256" key="4">
    <source>
        <dbReference type="ARBA" id="ARBA00005259"/>
    </source>
</evidence>
<keyword evidence="10 12" id="KW-0560">Oxidoreductase</keyword>
<keyword evidence="7 12" id="KW-0479">Metal-binding</keyword>
<evidence type="ECO:0000256" key="1">
    <source>
        <dbReference type="ARBA" id="ARBA00002151"/>
    </source>
</evidence>
<accession>A0ABT1G767</accession>
<dbReference type="PROSITE" id="PS51747">
    <property type="entry name" value="CYT_DCMP_DEAMINASES_2"/>
    <property type="match status" value="1"/>
</dbReference>
<dbReference type="PANTHER" id="PTHR38011">
    <property type="entry name" value="DIHYDROFOLATE REDUCTASE FAMILY PROTEIN (AFU_ORTHOLOGUE AFUA_8G06820)"/>
    <property type="match status" value="1"/>
</dbReference>
<comment type="function">
    <text evidence="1 12">Converts 2,5-diamino-6-(ribosylamino)-4(3h)-pyrimidinone 5'-phosphate into 5-amino-6-(ribosylamino)-2,4(1h,3h)-pyrimidinedione 5'-phosphate.</text>
</comment>
<feature type="domain" description="CMP/dCMP-type deaminase" evidence="13">
    <location>
        <begin position="5"/>
        <end position="127"/>
    </location>
</feature>
<keyword evidence="6 12" id="KW-0686">Riboflavin biosynthesis</keyword>
<dbReference type="Gene3D" id="3.40.430.10">
    <property type="entry name" value="Dihydrofolate Reductase, subunit A"/>
    <property type="match status" value="1"/>
</dbReference>
<keyword evidence="9 12" id="KW-0521">NADP</keyword>
<dbReference type="InterPro" id="IPR011549">
    <property type="entry name" value="RibD_C"/>
</dbReference>
<reference evidence="14 15" key="1">
    <citation type="submission" date="2022-03" db="EMBL/GenBank/DDBJ databases">
        <title>Genomic Encyclopedia of Type Strains, Phase III (KMG-III): the genomes of soil and plant-associated and newly described type strains.</title>
        <authorList>
            <person name="Whitman W."/>
        </authorList>
    </citation>
    <scope>NUCLEOTIDE SEQUENCE [LARGE SCALE GENOMIC DNA]</scope>
    <source>
        <strain evidence="14 15">BSker1</strain>
    </source>
</reference>
<evidence type="ECO:0000256" key="12">
    <source>
        <dbReference type="PIRNR" id="PIRNR006769"/>
    </source>
</evidence>
<proteinExistence type="inferred from homology"/>
<evidence type="ECO:0000256" key="5">
    <source>
        <dbReference type="ARBA" id="ARBA00007417"/>
    </source>
</evidence>
<evidence type="ECO:0000256" key="2">
    <source>
        <dbReference type="ARBA" id="ARBA00004882"/>
    </source>
</evidence>
<evidence type="ECO:0000256" key="7">
    <source>
        <dbReference type="ARBA" id="ARBA00022723"/>
    </source>
</evidence>
<evidence type="ECO:0000256" key="11">
    <source>
        <dbReference type="ARBA" id="ARBA00023268"/>
    </source>
</evidence>
<dbReference type="CDD" id="cd01284">
    <property type="entry name" value="Riboflavin_deaminase-reductase"/>
    <property type="match status" value="1"/>
</dbReference>
<dbReference type="EC" id="1.1.1.193" evidence="12"/>
<keyword evidence="8 12" id="KW-0862">Zinc</keyword>
<protein>
    <recommendedName>
        <fullName evidence="12">Riboflavin biosynthesis protein RibD</fullName>
    </recommendedName>
    <domain>
        <recommendedName>
            <fullName evidence="12">Diaminohydroxyphosphoribosylaminopyrimidine deaminase</fullName>
            <shortName evidence="12">DRAP deaminase</shortName>
            <ecNumber evidence="12">3.5.4.26</ecNumber>
        </recommendedName>
        <alternativeName>
            <fullName evidence="12">Riboflavin-specific deaminase</fullName>
        </alternativeName>
    </domain>
    <domain>
        <recommendedName>
            <fullName evidence="12">5-amino-6-(5-phosphoribosylamino)uracil reductase</fullName>
            <ecNumber evidence="12">1.1.1.193</ecNumber>
        </recommendedName>
        <alternativeName>
            <fullName evidence="12">HTP reductase</fullName>
        </alternativeName>
    </domain>
</protein>
<comment type="pathway">
    <text evidence="3 12">Cofactor biosynthesis; riboflavin biosynthesis; 5-amino-6-(D-ribitylamino)uracil from GTP: step 3/4.</text>
</comment>
<dbReference type="SUPFAM" id="SSF53597">
    <property type="entry name" value="Dihydrofolate reductase-like"/>
    <property type="match status" value="1"/>
</dbReference>
<dbReference type="NCBIfam" id="TIGR00227">
    <property type="entry name" value="ribD_Cterm"/>
    <property type="match status" value="1"/>
</dbReference>
<dbReference type="Proteomes" id="UP001523550">
    <property type="component" value="Unassembled WGS sequence"/>
</dbReference>
<name>A0ABT1G767_9GAMM</name>
<dbReference type="GO" id="GO:0008703">
    <property type="term" value="F:5-amino-6-(5-phosphoribosylamino)uracil reductase activity"/>
    <property type="evidence" value="ECO:0007669"/>
    <property type="project" value="UniProtKB-EC"/>
</dbReference>
<comment type="catalytic activity">
    <reaction evidence="12">
        <text>5-amino-6-(5-phospho-D-ribitylamino)uracil + NADP(+) = 5-amino-6-(5-phospho-D-ribosylamino)uracil + NADPH + H(+)</text>
        <dbReference type="Rhea" id="RHEA:17845"/>
        <dbReference type="ChEBI" id="CHEBI:15378"/>
        <dbReference type="ChEBI" id="CHEBI:57783"/>
        <dbReference type="ChEBI" id="CHEBI:58349"/>
        <dbReference type="ChEBI" id="CHEBI:58421"/>
        <dbReference type="ChEBI" id="CHEBI:58453"/>
        <dbReference type="EC" id="1.1.1.193"/>
    </reaction>
</comment>
<evidence type="ECO:0000256" key="9">
    <source>
        <dbReference type="ARBA" id="ARBA00022857"/>
    </source>
</evidence>
<dbReference type="GO" id="GO:0008835">
    <property type="term" value="F:diaminohydroxyphosphoribosylaminopyrimidine deaminase activity"/>
    <property type="evidence" value="ECO:0007669"/>
    <property type="project" value="UniProtKB-EC"/>
</dbReference>
<keyword evidence="15" id="KW-1185">Reference proteome</keyword>
<evidence type="ECO:0000313" key="14">
    <source>
        <dbReference type="EMBL" id="MCP1727144.1"/>
    </source>
</evidence>
<evidence type="ECO:0000259" key="13">
    <source>
        <dbReference type="PROSITE" id="PS51747"/>
    </source>
</evidence>
<organism evidence="14 15">
    <name type="scientific">Natronospira proteinivora</name>
    <dbReference type="NCBI Taxonomy" id="1807133"/>
    <lineage>
        <taxon>Bacteria</taxon>
        <taxon>Pseudomonadati</taxon>
        <taxon>Pseudomonadota</taxon>
        <taxon>Gammaproteobacteria</taxon>
        <taxon>Natronospirales</taxon>
        <taxon>Natronospiraceae</taxon>
        <taxon>Natronospira</taxon>
    </lineage>
</organism>
<dbReference type="RefSeq" id="WP_253446577.1">
    <property type="nucleotide sequence ID" value="NZ_JALJYF010000001.1"/>
</dbReference>
<dbReference type="Pfam" id="PF00383">
    <property type="entry name" value="dCMP_cyt_deam_1"/>
    <property type="match status" value="1"/>
</dbReference>
<dbReference type="InterPro" id="IPR016192">
    <property type="entry name" value="APOBEC/CMP_deaminase_Zn-bd"/>
</dbReference>
<evidence type="ECO:0000256" key="6">
    <source>
        <dbReference type="ARBA" id="ARBA00022619"/>
    </source>
</evidence>
<dbReference type="InterPro" id="IPR004794">
    <property type="entry name" value="Eubact_RibD"/>
</dbReference>
<comment type="pathway">
    <text evidence="2 12">Cofactor biosynthesis; riboflavin biosynthesis; 5-amino-6-(D-ribitylamino)uracil from GTP: step 2/4.</text>
</comment>
<dbReference type="EC" id="3.5.4.26" evidence="12"/>
<dbReference type="InterPro" id="IPR050765">
    <property type="entry name" value="Riboflavin_Biosynth_HTPR"/>
</dbReference>
<comment type="catalytic activity">
    <reaction evidence="12">
        <text>2,5-diamino-6-hydroxy-4-(5-phosphoribosylamino)-pyrimidine + H2O + H(+) = 5-amino-6-(5-phospho-D-ribosylamino)uracil + NH4(+)</text>
        <dbReference type="Rhea" id="RHEA:21868"/>
        <dbReference type="ChEBI" id="CHEBI:15377"/>
        <dbReference type="ChEBI" id="CHEBI:15378"/>
        <dbReference type="ChEBI" id="CHEBI:28938"/>
        <dbReference type="ChEBI" id="CHEBI:58453"/>
        <dbReference type="ChEBI" id="CHEBI:58614"/>
        <dbReference type="EC" id="3.5.4.26"/>
    </reaction>
</comment>
<evidence type="ECO:0000256" key="10">
    <source>
        <dbReference type="ARBA" id="ARBA00023002"/>
    </source>
</evidence>
<dbReference type="PIRSF" id="PIRSF006769">
    <property type="entry name" value="RibD"/>
    <property type="match status" value="1"/>
</dbReference>
<gene>
    <name evidence="14" type="ORF">J2T60_001109</name>
</gene>
<keyword evidence="12 14" id="KW-0378">Hydrolase</keyword>
<comment type="cofactor">
    <cofactor evidence="12">
        <name>Zn(2+)</name>
        <dbReference type="ChEBI" id="CHEBI:29105"/>
    </cofactor>
    <text evidence="12">Binds 1 zinc ion.</text>
</comment>
<comment type="caution">
    <text evidence="14">The sequence shown here is derived from an EMBL/GenBank/DDBJ whole genome shotgun (WGS) entry which is preliminary data.</text>
</comment>
<sequence>MTFSAADVDAMRRALSLAKRGIYTTEPNPRVGCVLVRDDQIVGEGWHQRAGEAHAEVNALQQAGEAAQGATAYVSLEPCSHQGRTGPCCVALAEAGVKRVVAAVQDPNPAVAGKGLAYLAEQGVDVAHGLLAEEAEALNRGFFSRMRRGRPWLTVKLAASLDGRTAMASGESRWISGAASRDDVHRRRAWSSVVMSGSGTVLADNPRLDARLAEPCRQPRRVILDSTLQTPPDARLFESEAPLLLVCGEQASEARAAALEQAGAEIWRLSGQRPDLRQVLEALAQSHEVNEVMLEAGPKLAGVALSAGLVDEICLYLAPHLMGDAARGLFHLPGLAAMEDRVPLEIVDVRRLGEDIRLLLRPGAGGAGE</sequence>
<dbReference type="SUPFAM" id="SSF53927">
    <property type="entry name" value="Cytidine deaminase-like"/>
    <property type="match status" value="1"/>
</dbReference>
<dbReference type="InterPro" id="IPR024072">
    <property type="entry name" value="DHFR-like_dom_sf"/>
</dbReference>
<evidence type="ECO:0000256" key="3">
    <source>
        <dbReference type="ARBA" id="ARBA00004910"/>
    </source>
</evidence>